<evidence type="ECO:0000313" key="3">
    <source>
        <dbReference type="EMBL" id="KAE9361992.1"/>
    </source>
</evidence>
<accession>A0A6G0SNG1</accession>
<keyword evidence="2" id="KW-1133">Transmembrane helix</keyword>
<dbReference type="EMBL" id="QXFY01000010">
    <property type="protein sequence ID" value="KAE9361992.1"/>
    <property type="molecule type" value="Genomic_DNA"/>
</dbReference>
<reference evidence="3 4" key="1">
    <citation type="submission" date="2018-09" db="EMBL/GenBank/DDBJ databases">
        <title>Genomic investigation of the strawberry pathogen Phytophthora fragariae indicates pathogenicity is determined by transcriptional variation in three key races.</title>
        <authorList>
            <person name="Adams T.M."/>
            <person name="Armitage A.D."/>
            <person name="Sobczyk M.K."/>
            <person name="Bates H.J."/>
            <person name="Dunwell J.M."/>
            <person name="Nellist C.F."/>
            <person name="Harrison R.J."/>
        </authorList>
    </citation>
    <scope>NUCLEOTIDE SEQUENCE [LARGE SCALE GENOMIC DNA]</scope>
    <source>
        <strain evidence="3 4">NOV-77</strain>
    </source>
</reference>
<organism evidence="3 4">
    <name type="scientific">Phytophthora fragariae</name>
    <dbReference type="NCBI Taxonomy" id="53985"/>
    <lineage>
        <taxon>Eukaryota</taxon>
        <taxon>Sar</taxon>
        <taxon>Stramenopiles</taxon>
        <taxon>Oomycota</taxon>
        <taxon>Peronosporomycetes</taxon>
        <taxon>Peronosporales</taxon>
        <taxon>Peronosporaceae</taxon>
        <taxon>Phytophthora</taxon>
    </lineage>
</organism>
<evidence type="ECO:0000256" key="1">
    <source>
        <dbReference type="SAM" id="MobiDB-lite"/>
    </source>
</evidence>
<name>A0A6G0SNG1_9STRA</name>
<feature type="transmembrane region" description="Helical" evidence="2">
    <location>
        <begin position="669"/>
        <end position="693"/>
    </location>
</feature>
<protein>
    <submittedName>
        <fullName evidence="3">Uncharacterized protein</fullName>
    </submittedName>
</protein>
<feature type="region of interest" description="Disordered" evidence="1">
    <location>
        <begin position="352"/>
        <end position="375"/>
    </location>
</feature>
<evidence type="ECO:0000313" key="4">
    <source>
        <dbReference type="Proteomes" id="UP000486351"/>
    </source>
</evidence>
<proteinExistence type="predicted"/>
<keyword evidence="2" id="KW-0472">Membrane</keyword>
<keyword evidence="2" id="KW-0812">Transmembrane</keyword>
<feature type="transmembrane region" description="Helical" evidence="2">
    <location>
        <begin position="265"/>
        <end position="288"/>
    </location>
</feature>
<dbReference type="AlphaFoldDB" id="A0A6G0SNG1"/>
<gene>
    <name evidence="3" type="ORF">PF008_g501</name>
</gene>
<feature type="region of interest" description="Disordered" evidence="1">
    <location>
        <begin position="1"/>
        <end position="27"/>
    </location>
</feature>
<dbReference type="Proteomes" id="UP000486351">
    <property type="component" value="Unassembled WGS sequence"/>
</dbReference>
<comment type="caution">
    <text evidence="3">The sequence shown here is derived from an EMBL/GenBank/DDBJ whole genome shotgun (WGS) entry which is preliminary data.</text>
</comment>
<feature type="compositionally biased region" description="Basic and acidic residues" evidence="1">
    <location>
        <begin position="362"/>
        <end position="375"/>
    </location>
</feature>
<evidence type="ECO:0000256" key="2">
    <source>
        <dbReference type="SAM" id="Phobius"/>
    </source>
</evidence>
<sequence length="744" mass="81198">MEDPTTSQSGDHDRCGGKDSTSTNTAVNGVTTSNIADQWSFVDSDSGDSLDFDTMGSWTPLPLTEQVVQLALDAVCYKSNYARTVTTRFCLHYINSIRTRVTSGLIGYIITVDGCTSVDVVDTGRCDIYYCRPHVYEVQITQKDIGSTVFLVQSIYQTIDQKSLDEMRSEESNLDFSTLSADNVNAVAIQQSEVQSEQPLAWQGDNGDMLQGSEFFDDEEPIAWANDVNNLWDLKPAVATARTISLRAEPSAAERATGSDPGATLVAVVGIATVAVSTIAFVLALVIARFRARANAAKQGTMDQEYSPLRSTLNTAENTISITSRDSIAADIKSDLEKNHYQISLQPSVREISPGFKSHRPPARDLHRPLQKDPKDDNMQLNAMAAAANFKEVPLTPDVIQEALDAVRYKKNYNRAVTSRFCLHYIDKISTRVINKLVNYLISVDGCESSTVVDSGICDINYCKPKPYTYELKLEQKAAGSYDFGVTSIYKNVDQPRSSDEIRNEPSNLDIPELPLGEAPVVIENPPAAEIPYLIPDVFWPEGSFLGQEIPVIEQPNPATTPENPVIVPETESESPAFVPASPVQWPSPAFVPETPATEPESPVTVPDTEADELEEWSGGSEEPVDWAANDLWWESQPESTEEAPVPQSISLRVDAVDQRTAIASGFPAVAAIVEVATVSISTVVLVLALVVVRSRSRANAAKRTMNQEKAPLCSSNNNTDVAISMANGDNIATDSNSTLVERW</sequence>